<dbReference type="GO" id="GO:0051539">
    <property type="term" value="F:4 iron, 4 sulfur cluster binding"/>
    <property type="evidence" value="ECO:0007669"/>
    <property type="project" value="UniProtKB-KW"/>
</dbReference>
<evidence type="ECO:0000256" key="1">
    <source>
        <dbReference type="ARBA" id="ARBA00001400"/>
    </source>
</evidence>
<dbReference type="EMBL" id="MHFR01000037">
    <property type="protein sequence ID" value="OGW97959.1"/>
    <property type="molecule type" value="Genomic_DNA"/>
</dbReference>
<dbReference type="Pfam" id="PF03167">
    <property type="entry name" value="UDG"/>
    <property type="match status" value="1"/>
</dbReference>
<dbReference type="Proteomes" id="UP000178187">
    <property type="component" value="Unassembled WGS sequence"/>
</dbReference>
<evidence type="ECO:0000256" key="12">
    <source>
        <dbReference type="SAM" id="MobiDB-lite"/>
    </source>
</evidence>
<dbReference type="NCBIfam" id="TIGR00758">
    <property type="entry name" value="UDG_fam4"/>
    <property type="match status" value="1"/>
</dbReference>
<reference evidence="14 15" key="1">
    <citation type="journal article" date="2016" name="Nat. Commun.">
        <title>Thousands of microbial genomes shed light on interconnected biogeochemical processes in an aquifer system.</title>
        <authorList>
            <person name="Anantharaman K."/>
            <person name="Brown C.T."/>
            <person name="Hug L.A."/>
            <person name="Sharon I."/>
            <person name="Castelle C.J."/>
            <person name="Probst A.J."/>
            <person name="Thomas B.C."/>
            <person name="Singh A."/>
            <person name="Wilkins M.J."/>
            <person name="Karaoz U."/>
            <person name="Brodie E.L."/>
            <person name="Williams K.H."/>
            <person name="Hubbard S.S."/>
            <person name="Banfield J.F."/>
        </authorList>
    </citation>
    <scope>NUCLEOTIDE SEQUENCE [LARGE SCALE GENOMIC DNA]</scope>
</reference>
<evidence type="ECO:0000256" key="8">
    <source>
        <dbReference type="ARBA" id="ARBA00022801"/>
    </source>
</evidence>
<name>A0A1G1KZ76_9BACT</name>
<keyword evidence="8" id="KW-0378">Hydrolase</keyword>
<dbReference type="AlphaFoldDB" id="A0A1G1KZ76"/>
<dbReference type="GO" id="GO:0006281">
    <property type="term" value="P:DNA repair"/>
    <property type="evidence" value="ECO:0007669"/>
    <property type="project" value="UniProtKB-KW"/>
</dbReference>
<dbReference type="CDD" id="cd10030">
    <property type="entry name" value="UDG-F4_TTUDGA_SPO1dp_like"/>
    <property type="match status" value="1"/>
</dbReference>
<keyword evidence="6" id="KW-0479">Metal-binding</keyword>
<dbReference type="SUPFAM" id="SSF52141">
    <property type="entry name" value="Uracil-DNA glycosylase-like"/>
    <property type="match status" value="1"/>
</dbReference>
<keyword evidence="7" id="KW-0227">DNA damage</keyword>
<evidence type="ECO:0000256" key="11">
    <source>
        <dbReference type="ARBA" id="ARBA00023204"/>
    </source>
</evidence>
<dbReference type="SMART" id="SM00986">
    <property type="entry name" value="UDG"/>
    <property type="match status" value="1"/>
</dbReference>
<dbReference type="InterPro" id="IPR051536">
    <property type="entry name" value="UDG_Type-4/5"/>
</dbReference>
<comment type="similarity">
    <text evidence="2">Belongs to the uracil-DNA glycosylase (UDG) superfamily. Type 4 (UDGa) family.</text>
</comment>
<dbReference type="SMART" id="SM00987">
    <property type="entry name" value="UreE_C"/>
    <property type="match status" value="1"/>
</dbReference>
<evidence type="ECO:0000256" key="5">
    <source>
        <dbReference type="ARBA" id="ARBA00022485"/>
    </source>
</evidence>
<sequence>MHESIKFLKQQLETLKLSGVDYISKNTSSLRHHEESQRDDVVISETEIASVPPKSADGSADGFVADASLPRNDNVTYSKTFGPKKELLSLRETAFLCKKCEELAAKRTTVVFGAGNARAKLMFVGEAPGHDEDLQGLPFVGKAGQLLTKIIESINLSRNEVFICNVLKCRPPGNRNPNPDEIINCEPYLKKQIEIINPDVICALGTFAAQVLLKTGQSISSLRGKFHDLNGVPLMCTFHPAYLLRNPEEKRKVWEDTKMIRSKLQELSSSQTNPVGTNTPFKWGLTP</sequence>
<evidence type="ECO:0000256" key="4">
    <source>
        <dbReference type="ARBA" id="ARBA00019403"/>
    </source>
</evidence>
<feature type="region of interest" description="Disordered" evidence="12">
    <location>
        <begin position="265"/>
        <end position="287"/>
    </location>
</feature>
<evidence type="ECO:0000256" key="7">
    <source>
        <dbReference type="ARBA" id="ARBA00022763"/>
    </source>
</evidence>
<evidence type="ECO:0000313" key="15">
    <source>
        <dbReference type="Proteomes" id="UP000178187"/>
    </source>
</evidence>
<feature type="compositionally biased region" description="Polar residues" evidence="12">
    <location>
        <begin position="265"/>
        <end position="280"/>
    </location>
</feature>
<comment type="catalytic activity">
    <reaction evidence="1">
        <text>Hydrolyzes single-stranded DNA or mismatched double-stranded DNA and polynucleotides, releasing free uracil.</text>
        <dbReference type="EC" id="3.2.2.27"/>
    </reaction>
</comment>
<keyword evidence="5" id="KW-0004">4Fe-4S</keyword>
<dbReference type="PANTHER" id="PTHR33693:SF1">
    <property type="entry name" value="TYPE-4 URACIL-DNA GLYCOSYLASE"/>
    <property type="match status" value="1"/>
</dbReference>
<evidence type="ECO:0000256" key="3">
    <source>
        <dbReference type="ARBA" id="ARBA00012030"/>
    </source>
</evidence>
<evidence type="ECO:0000256" key="10">
    <source>
        <dbReference type="ARBA" id="ARBA00023014"/>
    </source>
</evidence>
<protein>
    <recommendedName>
        <fullName evidence="4">Type-4 uracil-DNA glycosylase</fullName>
        <ecNumber evidence="3">3.2.2.27</ecNumber>
    </recommendedName>
</protein>
<dbReference type="InterPro" id="IPR036895">
    <property type="entry name" value="Uracil-DNA_glycosylase-like_sf"/>
</dbReference>
<evidence type="ECO:0000256" key="6">
    <source>
        <dbReference type="ARBA" id="ARBA00022723"/>
    </source>
</evidence>
<evidence type="ECO:0000313" key="14">
    <source>
        <dbReference type="EMBL" id="OGW97959.1"/>
    </source>
</evidence>
<dbReference type="PANTHER" id="PTHR33693">
    <property type="entry name" value="TYPE-5 URACIL-DNA GLYCOSYLASE"/>
    <property type="match status" value="1"/>
</dbReference>
<dbReference type="Gene3D" id="3.40.470.10">
    <property type="entry name" value="Uracil-DNA glycosylase-like domain"/>
    <property type="match status" value="1"/>
</dbReference>
<dbReference type="InterPro" id="IPR005273">
    <property type="entry name" value="Ura-DNA_glyco_family4"/>
</dbReference>
<comment type="caution">
    <text evidence="14">The sequence shown here is derived from an EMBL/GenBank/DDBJ whole genome shotgun (WGS) entry which is preliminary data.</text>
</comment>
<evidence type="ECO:0000256" key="2">
    <source>
        <dbReference type="ARBA" id="ARBA00006521"/>
    </source>
</evidence>
<keyword evidence="10" id="KW-0411">Iron-sulfur</keyword>
<keyword evidence="9" id="KW-0408">Iron</keyword>
<gene>
    <name evidence="14" type="ORF">A3G33_06900</name>
</gene>
<dbReference type="GO" id="GO:0046872">
    <property type="term" value="F:metal ion binding"/>
    <property type="evidence" value="ECO:0007669"/>
    <property type="project" value="UniProtKB-KW"/>
</dbReference>
<dbReference type="GO" id="GO:0004844">
    <property type="term" value="F:uracil DNA N-glycosylase activity"/>
    <property type="evidence" value="ECO:0007669"/>
    <property type="project" value="UniProtKB-EC"/>
</dbReference>
<feature type="domain" description="Uracil-DNA glycosylase-like" evidence="13">
    <location>
        <begin position="112"/>
        <end position="258"/>
    </location>
</feature>
<dbReference type="InterPro" id="IPR005122">
    <property type="entry name" value="Uracil-DNA_glycosylase-like"/>
</dbReference>
<organism evidence="14 15">
    <name type="scientific">Candidatus Danuiimicrobium aquiferis</name>
    <dbReference type="NCBI Taxonomy" id="1801832"/>
    <lineage>
        <taxon>Bacteria</taxon>
        <taxon>Pseudomonadati</taxon>
        <taxon>Candidatus Omnitrophota</taxon>
        <taxon>Candidatus Danuiimicrobium</taxon>
    </lineage>
</organism>
<accession>A0A1G1KZ76</accession>
<dbReference type="EC" id="3.2.2.27" evidence="3"/>
<evidence type="ECO:0000256" key="9">
    <source>
        <dbReference type="ARBA" id="ARBA00023004"/>
    </source>
</evidence>
<keyword evidence="11" id="KW-0234">DNA repair</keyword>
<proteinExistence type="inferred from homology"/>
<evidence type="ECO:0000259" key="13">
    <source>
        <dbReference type="SMART" id="SM00986"/>
    </source>
</evidence>